<evidence type="ECO:0000313" key="1">
    <source>
        <dbReference type="EMBL" id="KAK0671057.1"/>
    </source>
</evidence>
<proteinExistence type="predicted"/>
<gene>
    <name evidence="1" type="ORF">QBC41DRAFT_61212</name>
</gene>
<comment type="caution">
    <text evidence="1">The sequence shown here is derived from an EMBL/GenBank/DDBJ whole genome shotgun (WGS) entry which is preliminary data.</text>
</comment>
<keyword evidence="2" id="KW-1185">Reference proteome</keyword>
<dbReference type="Proteomes" id="UP001174997">
    <property type="component" value="Unassembled WGS sequence"/>
</dbReference>
<dbReference type="AlphaFoldDB" id="A0AA39ZHD1"/>
<accession>A0AA39ZHD1</accession>
<organism evidence="1 2">
    <name type="scientific">Cercophora samala</name>
    <dbReference type="NCBI Taxonomy" id="330535"/>
    <lineage>
        <taxon>Eukaryota</taxon>
        <taxon>Fungi</taxon>
        <taxon>Dikarya</taxon>
        <taxon>Ascomycota</taxon>
        <taxon>Pezizomycotina</taxon>
        <taxon>Sordariomycetes</taxon>
        <taxon>Sordariomycetidae</taxon>
        <taxon>Sordariales</taxon>
        <taxon>Lasiosphaeriaceae</taxon>
        <taxon>Cercophora</taxon>
    </lineage>
</organism>
<name>A0AA39ZHD1_9PEZI</name>
<dbReference type="EMBL" id="JAULSY010000024">
    <property type="protein sequence ID" value="KAK0671057.1"/>
    <property type="molecule type" value="Genomic_DNA"/>
</dbReference>
<evidence type="ECO:0000313" key="2">
    <source>
        <dbReference type="Proteomes" id="UP001174997"/>
    </source>
</evidence>
<reference evidence="1" key="1">
    <citation type="submission" date="2023-06" db="EMBL/GenBank/DDBJ databases">
        <title>Genome-scale phylogeny and comparative genomics of the fungal order Sordariales.</title>
        <authorList>
            <consortium name="Lawrence Berkeley National Laboratory"/>
            <person name="Hensen N."/>
            <person name="Bonometti L."/>
            <person name="Westerberg I."/>
            <person name="Brannstrom I.O."/>
            <person name="Guillou S."/>
            <person name="Cros-Aarteil S."/>
            <person name="Calhoun S."/>
            <person name="Haridas S."/>
            <person name="Kuo A."/>
            <person name="Mondo S."/>
            <person name="Pangilinan J."/>
            <person name="Riley R."/>
            <person name="Labutti K."/>
            <person name="Andreopoulos B."/>
            <person name="Lipzen A."/>
            <person name="Chen C."/>
            <person name="Yanf M."/>
            <person name="Daum C."/>
            <person name="Ng V."/>
            <person name="Clum A."/>
            <person name="Steindorff A."/>
            <person name="Ohm R."/>
            <person name="Martin F."/>
            <person name="Silar P."/>
            <person name="Natvig D."/>
            <person name="Lalanne C."/>
            <person name="Gautier V."/>
            <person name="Ament-Velasquez S.L."/>
            <person name="Kruys A."/>
            <person name="Hutchinson M.I."/>
            <person name="Powell A.J."/>
            <person name="Barry K."/>
            <person name="Miller A.N."/>
            <person name="Grigoriev I.V."/>
            <person name="Debuchy R."/>
            <person name="Gladieux P."/>
            <person name="Thoren M.H."/>
            <person name="Johannesson H."/>
        </authorList>
    </citation>
    <scope>NUCLEOTIDE SEQUENCE</scope>
    <source>
        <strain evidence="1">CBS 307.81</strain>
    </source>
</reference>
<protein>
    <submittedName>
        <fullName evidence="1">Uncharacterized protein</fullName>
    </submittedName>
</protein>
<sequence>MTAHLPLTRASHPDCLSVGIRGLIGTYYGRGAHHAISPSAWSSRNKTNWEVHQTGIRSGRDPDDGGRVGKVDGGLDGTAVAGIARGTCVLVPEKRTGPKRWGTQGTYSLPKFQCSGTGRLLAVSLPSGIHPVGKLLPTRHLCANQTDGSGLDLDTDLAMGTRHWRWDERAAHRPTADCAVLSQCSRLWADVLRLMFEGDSKMARWLQRLVEVTAVVLPVIRRRRCRTKQDQAGPMATNGVWRHISAYLPQPAKETPCDAQESRSIEMTALVSPMGELEIGCNRGSGAGCCLSVSFSDIRQKAICKAPAQCSVSSNFLTNSQSISCRLKRRLR</sequence>